<feature type="transmembrane region" description="Helical" evidence="1">
    <location>
        <begin position="241"/>
        <end position="264"/>
    </location>
</feature>
<keyword evidence="1" id="KW-0812">Transmembrane</keyword>
<reference evidence="2 3" key="1">
    <citation type="submission" date="2020-07" db="EMBL/GenBank/DDBJ databases">
        <title>Sequencing the genomes of 1000 actinobacteria strains.</title>
        <authorList>
            <person name="Klenk H.-P."/>
        </authorList>
    </citation>
    <scope>NUCLEOTIDE SEQUENCE [LARGE SCALE GENOMIC DNA]</scope>
    <source>
        <strain evidence="2 3">DSM 44121</strain>
    </source>
</reference>
<evidence type="ECO:0000313" key="3">
    <source>
        <dbReference type="Proteomes" id="UP000540568"/>
    </source>
</evidence>
<sequence>MLLALGLPIIVGVLLQNPATDWSLWDAVRDGFDRFMPMGPGGQLGMLQTLVGIAVAATFALMDTVRRGQTVARLNRGRGRRNDALLVRELRLLDRINGIEWLACHLFITACILLTASYWRYGGDGWALNGLTSASLGAWIFIQMQKVRYSTAFAHDVRKADRTRIEHAVEQAAYPLPLDRLASARWTLLATLTLASGASVIALLPVGVAQVVVMGLVALIWFGAAIQSREAAVAYVFQQRLWSWVGHGVAYTFSLLALLITGLASTSLRMNDATPYLIYLGIHTALFALLTLGFAGRGLVKTLHVMTMLAAEKRLVASRRSRKPVVVLLD</sequence>
<organism evidence="2 3">
    <name type="scientific">Promicromonospora sukumoe</name>
    <dbReference type="NCBI Taxonomy" id="88382"/>
    <lineage>
        <taxon>Bacteria</taxon>
        <taxon>Bacillati</taxon>
        <taxon>Actinomycetota</taxon>
        <taxon>Actinomycetes</taxon>
        <taxon>Micrococcales</taxon>
        <taxon>Promicromonosporaceae</taxon>
        <taxon>Promicromonospora</taxon>
    </lineage>
</organism>
<keyword evidence="1" id="KW-0472">Membrane</keyword>
<evidence type="ECO:0000313" key="2">
    <source>
        <dbReference type="EMBL" id="MBA8808786.1"/>
    </source>
</evidence>
<keyword evidence="3" id="KW-1185">Reference proteome</keyword>
<feature type="transmembrane region" description="Helical" evidence="1">
    <location>
        <begin position="47"/>
        <end position="65"/>
    </location>
</feature>
<accession>A0A7W3J9L1</accession>
<dbReference type="Proteomes" id="UP000540568">
    <property type="component" value="Unassembled WGS sequence"/>
</dbReference>
<feature type="transmembrane region" description="Helical" evidence="1">
    <location>
        <begin position="98"/>
        <end position="119"/>
    </location>
</feature>
<feature type="transmembrane region" description="Helical" evidence="1">
    <location>
        <begin position="276"/>
        <end position="300"/>
    </location>
</feature>
<gene>
    <name evidence="2" type="ORF">FHX71_002728</name>
</gene>
<dbReference type="AlphaFoldDB" id="A0A7W3J9L1"/>
<proteinExistence type="predicted"/>
<keyword evidence="1" id="KW-1133">Transmembrane helix</keyword>
<comment type="caution">
    <text evidence="2">The sequence shown here is derived from an EMBL/GenBank/DDBJ whole genome shotgun (WGS) entry which is preliminary data.</text>
</comment>
<name>A0A7W3J9L1_9MICO</name>
<dbReference type="RefSeq" id="WP_182617054.1">
    <property type="nucleotide sequence ID" value="NZ_BAAATF010000003.1"/>
</dbReference>
<protein>
    <submittedName>
        <fullName evidence="2">Uncharacterized protein</fullName>
    </submittedName>
</protein>
<evidence type="ECO:0000256" key="1">
    <source>
        <dbReference type="SAM" id="Phobius"/>
    </source>
</evidence>
<dbReference type="EMBL" id="JACGWV010000001">
    <property type="protein sequence ID" value="MBA8808786.1"/>
    <property type="molecule type" value="Genomic_DNA"/>
</dbReference>